<keyword evidence="6" id="KW-1185">Reference proteome</keyword>
<dbReference type="SMART" id="SM00895">
    <property type="entry name" value="FCD"/>
    <property type="match status" value="1"/>
</dbReference>
<dbReference type="InterPro" id="IPR036388">
    <property type="entry name" value="WH-like_DNA-bd_sf"/>
</dbReference>
<dbReference type="PRINTS" id="PR00033">
    <property type="entry name" value="HTHASNC"/>
</dbReference>
<dbReference type="Gene3D" id="1.20.120.530">
    <property type="entry name" value="GntR ligand-binding domain-like"/>
    <property type="match status" value="1"/>
</dbReference>
<dbReference type="InterPro" id="IPR036390">
    <property type="entry name" value="WH_DNA-bd_sf"/>
</dbReference>
<evidence type="ECO:0000256" key="2">
    <source>
        <dbReference type="ARBA" id="ARBA00023125"/>
    </source>
</evidence>
<dbReference type="InterPro" id="IPR008920">
    <property type="entry name" value="TF_FadR/GntR_C"/>
</dbReference>
<dbReference type="Pfam" id="PF07729">
    <property type="entry name" value="FCD"/>
    <property type="match status" value="1"/>
</dbReference>
<dbReference type="Gene3D" id="1.10.10.10">
    <property type="entry name" value="Winged helix-like DNA-binding domain superfamily/Winged helix DNA-binding domain"/>
    <property type="match status" value="1"/>
</dbReference>
<evidence type="ECO:0000256" key="1">
    <source>
        <dbReference type="ARBA" id="ARBA00023015"/>
    </source>
</evidence>
<evidence type="ECO:0000259" key="4">
    <source>
        <dbReference type="PROSITE" id="PS50949"/>
    </source>
</evidence>
<gene>
    <name evidence="5" type="ORF">RGD00_15445</name>
</gene>
<evidence type="ECO:0000313" key="5">
    <source>
        <dbReference type="EMBL" id="MDR5654008.1"/>
    </source>
</evidence>
<dbReference type="EMBL" id="JAVKPH010000020">
    <property type="protein sequence ID" value="MDR5654008.1"/>
    <property type="molecule type" value="Genomic_DNA"/>
</dbReference>
<feature type="domain" description="HTH gntR-type" evidence="4">
    <location>
        <begin position="10"/>
        <end position="77"/>
    </location>
</feature>
<name>A0ABU1FBM2_9RHOB</name>
<dbReference type="SMART" id="SM00345">
    <property type="entry name" value="HTH_GNTR"/>
    <property type="match status" value="1"/>
</dbReference>
<dbReference type="SUPFAM" id="SSF46785">
    <property type="entry name" value="Winged helix' DNA-binding domain"/>
    <property type="match status" value="1"/>
</dbReference>
<proteinExistence type="predicted"/>
<sequence>MRDGGETGRELRTIQVFEALRFDLLESRIRPGERLKLVELAERFGISQTVVREALTRLCEQGLVISNPKRGFTAAPLSVDDLVDLTNVRLRLETMAFADSIRNGDLTWETNMVAAHHALERTPFVTEAPQHAATWRQAHRAFHQALCAGSGSPRLEKVVSQLRDSAELYRIWSRSLGGERARDVAGEHRDLLDAALDRDVERATRLLTEHISRTTEVLLAVAETIGQGD</sequence>
<dbReference type="SUPFAM" id="SSF48008">
    <property type="entry name" value="GntR ligand-binding domain-like"/>
    <property type="match status" value="1"/>
</dbReference>
<organism evidence="5 6">
    <name type="scientific">Ruixingdingia sedimenti</name>
    <dbReference type="NCBI Taxonomy" id="3073604"/>
    <lineage>
        <taxon>Bacteria</taxon>
        <taxon>Pseudomonadati</taxon>
        <taxon>Pseudomonadota</taxon>
        <taxon>Alphaproteobacteria</taxon>
        <taxon>Rhodobacterales</taxon>
        <taxon>Paracoccaceae</taxon>
        <taxon>Ruixingdingia</taxon>
    </lineage>
</organism>
<dbReference type="PANTHER" id="PTHR43537:SF5">
    <property type="entry name" value="UXU OPERON TRANSCRIPTIONAL REGULATOR"/>
    <property type="match status" value="1"/>
</dbReference>
<dbReference type="PANTHER" id="PTHR43537">
    <property type="entry name" value="TRANSCRIPTIONAL REGULATOR, GNTR FAMILY"/>
    <property type="match status" value="1"/>
</dbReference>
<dbReference type="InterPro" id="IPR011711">
    <property type="entry name" value="GntR_C"/>
</dbReference>
<dbReference type="Proteomes" id="UP001247754">
    <property type="component" value="Unassembled WGS sequence"/>
</dbReference>
<reference evidence="5 6" key="1">
    <citation type="submission" date="2023-09" db="EMBL/GenBank/DDBJ databases">
        <title>Xinfangfangia sedmenti sp. nov., isolated the sedment.</title>
        <authorList>
            <person name="Xu L."/>
        </authorList>
    </citation>
    <scope>NUCLEOTIDE SEQUENCE [LARGE SCALE GENOMIC DNA]</scope>
    <source>
        <strain evidence="5 6">LG-4</strain>
    </source>
</reference>
<dbReference type="InterPro" id="IPR000524">
    <property type="entry name" value="Tscrpt_reg_HTH_GntR"/>
</dbReference>
<accession>A0ABU1FBM2</accession>
<evidence type="ECO:0000256" key="3">
    <source>
        <dbReference type="ARBA" id="ARBA00023163"/>
    </source>
</evidence>
<keyword evidence="1" id="KW-0805">Transcription regulation</keyword>
<comment type="caution">
    <text evidence="5">The sequence shown here is derived from an EMBL/GenBank/DDBJ whole genome shotgun (WGS) entry which is preliminary data.</text>
</comment>
<dbReference type="Pfam" id="PF00392">
    <property type="entry name" value="GntR"/>
    <property type="match status" value="1"/>
</dbReference>
<keyword evidence="3" id="KW-0804">Transcription</keyword>
<dbReference type="PROSITE" id="PS50949">
    <property type="entry name" value="HTH_GNTR"/>
    <property type="match status" value="1"/>
</dbReference>
<dbReference type="RefSeq" id="WP_310458183.1">
    <property type="nucleotide sequence ID" value="NZ_JAVKPH010000020.1"/>
</dbReference>
<dbReference type="InterPro" id="IPR000485">
    <property type="entry name" value="AsnC-type_HTH_dom"/>
</dbReference>
<protein>
    <submittedName>
        <fullName evidence="5">GntR family transcriptional regulator</fullName>
    </submittedName>
</protein>
<keyword evidence="2" id="KW-0238">DNA-binding</keyword>
<evidence type="ECO:0000313" key="6">
    <source>
        <dbReference type="Proteomes" id="UP001247754"/>
    </source>
</evidence>